<evidence type="ECO:0000313" key="2">
    <source>
        <dbReference type="EMBL" id="MDN3296406.1"/>
    </source>
</evidence>
<feature type="transmembrane region" description="Helical" evidence="1">
    <location>
        <begin position="182"/>
        <end position="202"/>
    </location>
</feature>
<dbReference type="Proteomes" id="UP001174050">
    <property type="component" value="Unassembled WGS sequence"/>
</dbReference>
<protein>
    <submittedName>
        <fullName evidence="2">DUF4386 family protein</fullName>
    </submittedName>
</protein>
<feature type="transmembrane region" description="Helical" evidence="1">
    <location>
        <begin position="60"/>
        <end position="79"/>
    </location>
</feature>
<organism evidence="2 3">
    <name type="scientific">Streptomyces ficellus</name>
    <dbReference type="NCBI Taxonomy" id="1977088"/>
    <lineage>
        <taxon>Bacteria</taxon>
        <taxon>Bacillati</taxon>
        <taxon>Actinomycetota</taxon>
        <taxon>Actinomycetes</taxon>
        <taxon>Kitasatosporales</taxon>
        <taxon>Streptomycetaceae</taxon>
        <taxon>Streptomyces</taxon>
    </lineage>
</organism>
<keyword evidence="1" id="KW-0812">Transmembrane</keyword>
<keyword evidence="1" id="KW-1133">Transmembrane helix</keyword>
<sequence length="256" mass="26601">MGARSGLRDGPRAAALWVGAAAARPLALNVINHEERSMNRDRGTEAVGDSHESAQGWARLAPLSGVVFFALLVASAVTAQETPEEYASGANVLSFFKAHESTTKASALLAGLGVVFLIFFASWLRTYLRSRGASALATAVFGGAVVIGVGGAARAGISWALASGHDKIDPSAAQALNVLHASHYPAVVGIAIFMFATWLSVLRTGALPRWLGWLALPIALIAIVPPTLIPLIAAGVWILIASIVMYVRGGQTARAA</sequence>
<keyword evidence="1" id="KW-0472">Membrane</keyword>
<accession>A0ABT7ZA64</accession>
<feature type="transmembrane region" description="Helical" evidence="1">
    <location>
        <begin position="214"/>
        <end position="247"/>
    </location>
</feature>
<comment type="caution">
    <text evidence="2">The sequence shown here is derived from an EMBL/GenBank/DDBJ whole genome shotgun (WGS) entry which is preliminary data.</text>
</comment>
<dbReference type="EMBL" id="JAUEPL010000032">
    <property type="protein sequence ID" value="MDN3296406.1"/>
    <property type="molecule type" value="Genomic_DNA"/>
</dbReference>
<reference evidence="2" key="1">
    <citation type="submission" date="2023-06" db="EMBL/GenBank/DDBJ databases">
        <title>WGS-Sequencing of Streptomyces ficellus isolate 21 collected from sand in Gara Djebilet Iron Mine in Algeria.</title>
        <authorList>
            <person name="Zegers G.P."/>
            <person name="Gomez A."/>
            <person name="Gueddou A."/>
            <person name="Zahara A.F."/>
            <person name="Worth M."/>
            <person name="Sevigny J.L."/>
            <person name="Tisa L."/>
        </authorList>
    </citation>
    <scope>NUCLEOTIDE SEQUENCE</scope>
    <source>
        <strain evidence="2">AS11</strain>
    </source>
</reference>
<evidence type="ECO:0000313" key="3">
    <source>
        <dbReference type="Proteomes" id="UP001174050"/>
    </source>
</evidence>
<feature type="transmembrane region" description="Helical" evidence="1">
    <location>
        <begin position="105"/>
        <end position="124"/>
    </location>
</feature>
<gene>
    <name evidence="2" type="ORF">QWM81_20545</name>
</gene>
<dbReference type="RefSeq" id="WP_290113634.1">
    <property type="nucleotide sequence ID" value="NZ_JAUEPL010000032.1"/>
</dbReference>
<feature type="transmembrane region" description="Helical" evidence="1">
    <location>
        <begin position="136"/>
        <end position="162"/>
    </location>
</feature>
<evidence type="ECO:0000256" key="1">
    <source>
        <dbReference type="SAM" id="Phobius"/>
    </source>
</evidence>
<proteinExistence type="predicted"/>
<name>A0ABT7ZA64_9ACTN</name>
<keyword evidence="3" id="KW-1185">Reference proteome</keyword>